<dbReference type="AlphaFoldDB" id="A0A1E4TYR0"/>
<organism evidence="2 3">
    <name type="scientific">Pachysolen tannophilus NRRL Y-2460</name>
    <dbReference type="NCBI Taxonomy" id="669874"/>
    <lineage>
        <taxon>Eukaryota</taxon>
        <taxon>Fungi</taxon>
        <taxon>Dikarya</taxon>
        <taxon>Ascomycota</taxon>
        <taxon>Saccharomycotina</taxon>
        <taxon>Pichiomycetes</taxon>
        <taxon>Pachysolenaceae</taxon>
        <taxon>Pachysolen</taxon>
    </lineage>
</organism>
<keyword evidence="1" id="KW-0812">Transmembrane</keyword>
<accession>A0A1E4TYR0</accession>
<evidence type="ECO:0000313" key="2">
    <source>
        <dbReference type="EMBL" id="ODV96874.1"/>
    </source>
</evidence>
<dbReference type="GO" id="GO:0005743">
    <property type="term" value="C:mitochondrial inner membrane"/>
    <property type="evidence" value="ECO:0007669"/>
    <property type="project" value="InterPro"/>
</dbReference>
<dbReference type="EMBL" id="KV454012">
    <property type="protein sequence ID" value="ODV96874.1"/>
    <property type="molecule type" value="Genomic_DNA"/>
</dbReference>
<keyword evidence="3" id="KW-1185">Reference proteome</keyword>
<reference evidence="3" key="1">
    <citation type="submission" date="2016-05" db="EMBL/GenBank/DDBJ databases">
        <title>Comparative genomics of biotechnologically important yeasts.</title>
        <authorList>
            <consortium name="DOE Joint Genome Institute"/>
            <person name="Riley R."/>
            <person name="Haridas S."/>
            <person name="Wolfe K.H."/>
            <person name="Lopes M.R."/>
            <person name="Hittinger C.T."/>
            <person name="Goker M."/>
            <person name="Salamov A."/>
            <person name="Wisecaver J."/>
            <person name="Long T.M."/>
            <person name="Aerts A.L."/>
            <person name="Barry K."/>
            <person name="Choi C."/>
            <person name="Clum A."/>
            <person name="Coughlan A.Y."/>
            <person name="Deshpande S."/>
            <person name="Douglass A.P."/>
            <person name="Hanson S.J."/>
            <person name="Klenk H.-P."/>
            <person name="Labutti K."/>
            <person name="Lapidus A."/>
            <person name="Lindquist E."/>
            <person name="Lipzen A."/>
            <person name="Meier-Kolthoff J.P."/>
            <person name="Ohm R.A."/>
            <person name="Otillar R.P."/>
            <person name="Pangilinan J."/>
            <person name="Peng Y."/>
            <person name="Rokas A."/>
            <person name="Rosa C.A."/>
            <person name="Scheuner C."/>
            <person name="Sibirny A.A."/>
            <person name="Slot J.C."/>
            <person name="Stielow J.B."/>
            <person name="Sun H."/>
            <person name="Kurtzman C.P."/>
            <person name="Blackwell M."/>
            <person name="Grigoriev I.V."/>
            <person name="Jeffries T.W."/>
        </authorList>
    </citation>
    <scope>NUCLEOTIDE SEQUENCE [LARGE SCALE GENOMIC DNA]</scope>
    <source>
        <strain evidence="3">NRRL Y-2460</strain>
    </source>
</reference>
<dbReference type="PANTHER" id="PTHR36987:SF1">
    <property type="entry name" value="NADH DEHYDROGENASE [UBIQUINONE] 1 BETA SUBCOMPLEX SUBUNIT 2"/>
    <property type="match status" value="1"/>
</dbReference>
<gene>
    <name evidence="2" type="ORF">PACTADRAFT_1461</name>
</gene>
<dbReference type="InterPro" id="IPR044980">
    <property type="entry name" value="NDUFB2_plant/fungi"/>
</dbReference>
<sequence length="60" mass="6996">MSSGSHAVKYIKHAPPPLPKVPIGYQIAAKALGATMWFWIFYRAKQDYKIWFGLKHPWEH</sequence>
<dbReference type="STRING" id="669874.A0A1E4TYR0"/>
<protein>
    <recommendedName>
        <fullName evidence="4">NADH dehydrogenase [ubiquinone] 1 beta subcomplex subunit 2</fullName>
    </recommendedName>
</protein>
<keyword evidence="1" id="KW-0472">Membrane</keyword>
<dbReference type="GO" id="GO:0045271">
    <property type="term" value="C:respiratory chain complex I"/>
    <property type="evidence" value="ECO:0007669"/>
    <property type="project" value="InterPro"/>
</dbReference>
<dbReference type="Proteomes" id="UP000094236">
    <property type="component" value="Unassembled WGS sequence"/>
</dbReference>
<proteinExistence type="predicted"/>
<feature type="transmembrane region" description="Helical" evidence="1">
    <location>
        <begin position="23"/>
        <end position="42"/>
    </location>
</feature>
<evidence type="ECO:0008006" key="4">
    <source>
        <dbReference type="Google" id="ProtNLM"/>
    </source>
</evidence>
<dbReference type="OrthoDB" id="531564at2759"/>
<keyword evidence="1" id="KW-1133">Transmembrane helix</keyword>
<name>A0A1E4TYR0_PACTA</name>
<evidence type="ECO:0000256" key="1">
    <source>
        <dbReference type="SAM" id="Phobius"/>
    </source>
</evidence>
<evidence type="ECO:0000313" key="3">
    <source>
        <dbReference type="Proteomes" id="UP000094236"/>
    </source>
</evidence>
<dbReference type="PANTHER" id="PTHR36987">
    <property type="entry name" value="NADH DEHYDROGENASE [UBIQUINONE] 1 BETA SUBCOMPLEX SUBUNIT 2-LIKE"/>
    <property type="match status" value="1"/>
</dbReference>